<sequence length="744" mass="82234">MALQPSITEYFATRKRPAIDDAKRSSQPSKKVMILENADGDVSIRKLADERLNAPKIPSAARRKLIYPNRPSNVVSASEANVTKKKILRRVLFDKKASSCPQPDIRKTFGVLNGKSNSTSSTLKAKETSETCTINEVVIGNDEMKIAPKDEPVKSLEKSDVEKSSIETTEVKETSVEQTTEDDSKVEVAQPALETTVAEKLAVEKSETESLALNSETSLPKSSVPVDSGKSSVTKTAPELGESGTSNATTRKDVNLEKLKSRIQKSSKLNELKASLAKLNNGFANLEKIQKEKKNFSAKAQLDKFDMITFETTVPSPSKKTPIKMGMSPGKLREAAFGSPAGRRRLDLDSAAPVAAPFVSPRKLLDSAAPLPPPSSTPPPSSPLKSPLKSPAFQRYQALVSEGKSALTLPFKYRSLAEVFRAVETVVSMLEKRQETTTFTKLKSSVQELLRRNLFEKHLAQIRSVNDAFYTFQYEKVHAVGSSKLQPDRYELVVKPQLTRACSSMLQVYHEQFLATLDPPLVVPRESLTRWHPEFDVDSVPDIEAAVLPEPPCSSKVSTAKDVLEKARNLFTSNPRMERALQKVSEQQSTLAEPAATTATTNTGPAVAALTTALKGIPKSLLEKVRAKQAARALEAMTRSPSQAKEAIRLTRLPEIARIVRNTFISEKKCVLTRELVLKKLSNSYREALSFQELDSHLNLLQEKSPEWLNFCTFRKTDYVRFVKDADMLKVMAKLEALANQNSY</sequence>
<dbReference type="STRING" id="195883.A0A482X3E8"/>
<comment type="caution">
    <text evidence="5">The sequence shown here is derived from an EMBL/GenBank/DDBJ whole genome shotgun (WGS) entry which is preliminary data.</text>
</comment>
<dbReference type="GO" id="GO:0000076">
    <property type="term" value="P:DNA replication checkpoint signaling"/>
    <property type="evidence" value="ECO:0007669"/>
    <property type="project" value="TreeGrafter"/>
</dbReference>
<dbReference type="InterPro" id="IPR014939">
    <property type="entry name" value="CDT1_Gemini-bd-like"/>
</dbReference>
<dbReference type="InParanoid" id="A0A482X3E8"/>
<dbReference type="AlphaFoldDB" id="A0A482X3E8"/>
<dbReference type="InterPro" id="IPR036390">
    <property type="entry name" value="WH_DNA-bd_sf"/>
</dbReference>
<dbReference type="GO" id="GO:0005634">
    <property type="term" value="C:nucleus"/>
    <property type="evidence" value="ECO:0007669"/>
    <property type="project" value="TreeGrafter"/>
</dbReference>
<evidence type="ECO:0000259" key="4">
    <source>
        <dbReference type="SMART" id="SM01075"/>
    </source>
</evidence>
<dbReference type="SMR" id="A0A482X3E8"/>
<name>A0A482X3E8_LAOST</name>
<keyword evidence="2" id="KW-0131">Cell cycle</keyword>
<dbReference type="GO" id="GO:0070182">
    <property type="term" value="F:DNA polymerase binding"/>
    <property type="evidence" value="ECO:0007669"/>
    <property type="project" value="TreeGrafter"/>
</dbReference>
<feature type="compositionally biased region" description="Polar residues" evidence="3">
    <location>
        <begin position="209"/>
        <end position="221"/>
    </location>
</feature>
<proteinExistence type="inferred from homology"/>
<evidence type="ECO:0000256" key="3">
    <source>
        <dbReference type="SAM" id="MobiDB-lite"/>
    </source>
</evidence>
<feature type="region of interest" description="Disordered" evidence="3">
    <location>
        <begin position="207"/>
        <end position="253"/>
    </location>
</feature>
<feature type="domain" description="CDT1 Geminin-binding" evidence="4">
    <location>
        <begin position="409"/>
        <end position="550"/>
    </location>
</feature>
<evidence type="ECO:0000313" key="6">
    <source>
        <dbReference type="Proteomes" id="UP000291343"/>
    </source>
</evidence>
<dbReference type="GO" id="GO:0003677">
    <property type="term" value="F:DNA binding"/>
    <property type="evidence" value="ECO:0007669"/>
    <property type="project" value="InterPro"/>
</dbReference>
<dbReference type="InterPro" id="IPR045173">
    <property type="entry name" value="Cdt1"/>
</dbReference>
<evidence type="ECO:0000256" key="1">
    <source>
        <dbReference type="ARBA" id="ARBA00008356"/>
    </source>
</evidence>
<evidence type="ECO:0000256" key="2">
    <source>
        <dbReference type="ARBA" id="ARBA00023306"/>
    </source>
</evidence>
<dbReference type="EMBL" id="QKKF02018737">
    <property type="protein sequence ID" value="RZF40253.1"/>
    <property type="molecule type" value="Genomic_DNA"/>
</dbReference>
<dbReference type="InterPro" id="IPR032054">
    <property type="entry name" value="Cdt1_C"/>
</dbReference>
<dbReference type="CDD" id="cd08674">
    <property type="entry name" value="Cdt1_m"/>
    <property type="match status" value="1"/>
</dbReference>
<dbReference type="SUPFAM" id="SSF46785">
    <property type="entry name" value="Winged helix' DNA-binding domain"/>
    <property type="match status" value="1"/>
</dbReference>
<dbReference type="InterPro" id="IPR038090">
    <property type="entry name" value="Cdt1_C_WH_dom_sf"/>
</dbReference>
<protein>
    <recommendedName>
        <fullName evidence="4">CDT1 Geminin-binding domain-containing protein</fullName>
    </recommendedName>
</protein>
<dbReference type="Pfam" id="PF08839">
    <property type="entry name" value="CDT1"/>
    <property type="match status" value="2"/>
</dbReference>
<dbReference type="PANTHER" id="PTHR28637:SF1">
    <property type="entry name" value="DNA REPLICATION FACTOR CDT1"/>
    <property type="match status" value="1"/>
</dbReference>
<dbReference type="FunCoup" id="A0A482X3E8">
    <property type="interactions" value="1084"/>
</dbReference>
<keyword evidence="6" id="KW-1185">Reference proteome</keyword>
<feature type="compositionally biased region" description="Pro residues" evidence="3">
    <location>
        <begin position="370"/>
        <end position="382"/>
    </location>
</feature>
<dbReference type="GO" id="GO:0071163">
    <property type="term" value="P:DNA replication preinitiation complex assembly"/>
    <property type="evidence" value="ECO:0007669"/>
    <property type="project" value="InterPro"/>
</dbReference>
<feature type="region of interest" description="Disordered" evidence="3">
    <location>
        <begin position="365"/>
        <end position="388"/>
    </location>
</feature>
<organism evidence="5 6">
    <name type="scientific">Laodelphax striatellus</name>
    <name type="common">Small brown planthopper</name>
    <name type="synonym">Delphax striatella</name>
    <dbReference type="NCBI Taxonomy" id="195883"/>
    <lineage>
        <taxon>Eukaryota</taxon>
        <taxon>Metazoa</taxon>
        <taxon>Ecdysozoa</taxon>
        <taxon>Arthropoda</taxon>
        <taxon>Hexapoda</taxon>
        <taxon>Insecta</taxon>
        <taxon>Pterygota</taxon>
        <taxon>Neoptera</taxon>
        <taxon>Paraneoptera</taxon>
        <taxon>Hemiptera</taxon>
        <taxon>Auchenorrhyncha</taxon>
        <taxon>Fulgoroidea</taxon>
        <taxon>Delphacidae</taxon>
        <taxon>Criomorphinae</taxon>
        <taxon>Laodelphax</taxon>
    </lineage>
</organism>
<dbReference type="CDD" id="cd08767">
    <property type="entry name" value="Cdt1_c"/>
    <property type="match status" value="1"/>
</dbReference>
<gene>
    <name evidence="5" type="ORF">LSTR_LSTR007453</name>
</gene>
<dbReference type="GO" id="GO:0030174">
    <property type="term" value="P:regulation of DNA-templated DNA replication initiation"/>
    <property type="evidence" value="ECO:0007669"/>
    <property type="project" value="InterPro"/>
</dbReference>
<dbReference type="PANTHER" id="PTHR28637">
    <property type="entry name" value="DNA REPLICATION FACTOR CDT1"/>
    <property type="match status" value="1"/>
</dbReference>
<dbReference type="SMART" id="SM01075">
    <property type="entry name" value="CDT1"/>
    <property type="match status" value="1"/>
</dbReference>
<feature type="region of interest" description="Disordered" evidence="3">
    <location>
        <begin position="148"/>
        <end position="186"/>
    </location>
</feature>
<accession>A0A482X3E8</accession>
<evidence type="ECO:0000313" key="5">
    <source>
        <dbReference type="EMBL" id="RZF40253.1"/>
    </source>
</evidence>
<dbReference type="OrthoDB" id="341730at2759"/>
<reference evidence="5 6" key="1">
    <citation type="journal article" date="2017" name="Gigascience">
        <title>Genome sequence of the small brown planthopper, Laodelphax striatellus.</title>
        <authorList>
            <person name="Zhu J."/>
            <person name="Jiang F."/>
            <person name="Wang X."/>
            <person name="Yang P."/>
            <person name="Bao Y."/>
            <person name="Zhao W."/>
            <person name="Wang W."/>
            <person name="Lu H."/>
            <person name="Wang Q."/>
            <person name="Cui N."/>
            <person name="Li J."/>
            <person name="Chen X."/>
            <person name="Luo L."/>
            <person name="Yu J."/>
            <person name="Kang L."/>
            <person name="Cui F."/>
        </authorList>
    </citation>
    <scope>NUCLEOTIDE SEQUENCE [LARGE SCALE GENOMIC DNA]</scope>
    <source>
        <strain evidence="5">Lst14</strain>
    </source>
</reference>
<dbReference type="Pfam" id="PF16679">
    <property type="entry name" value="CDT1_C"/>
    <property type="match status" value="1"/>
</dbReference>
<dbReference type="GO" id="GO:0000278">
    <property type="term" value="P:mitotic cell cycle"/>
    <property type="evidence" value="ECO:0007669"/>
    <property type="project" value="TreeGrafter"/>
</dbReference>
<feature type="compositionally biased region" description="Basic and acidic residues" evidence="3">
    <location>
        <begin position="148"/>
        <end position="175"/>
    </location>
</feature>
<dbReference type="Proteomes" id="UP000291343">
    <property type="component" value="Unassembled WGS sequence"/>
</dbReference>
<dbReference type="Gene3D" id="1.10.10.1420">
    <property type="entry name" value="DNA replication factor Cdt1, C-terminal WH domain"/>
    <property type="match status" value="1"/>
</dbReference>
<comment type="similarity">
    <text evidence="1">Belongs to the Cdt1 family.</text>
</comment>
<feature type="region of interest" description="Disordered" evidence="3">
    <location>
        <begin position="316"/>
        <end position="341"/>
    </location>
</feature>